<feature type="compositionally biased region" description="Acidic residues" evidence="1">
    <location>
        <begin position="154"/>
        <end position="189"/>
    </location>
</feature>
<sequence>MKFPLRAVKALKSGVENSGLVSGRSCTEIHPQTQQRNSSTDEESKVVQSYFKTQGWNLIRPISAAYSPPCDSPQPNTASSLSSSALDLLYQPLSTNLNLASRDSLALNIIVAISPLLFIPIERRSAKNGISDTLGRFSLNRAILREILPAESQTGEDSDSETEENENGDEEEEEEEQEESEEIEDELDTRDEIVEQNEGGNE</sequence>
<evidence type="ECO:0000313" key="3">
    <source>
        <dbReference type="Proteomes" id="UP000784294"/>
    </source>
</evidence>
<accession>A0A448X900</accession>
<gene>
    <name evidence="2" type="ORF">PXEA_LOCUS24457</name>
</gene>
<dbReference type="EMBL" id="CAAALY010117777">
    <property type="protein sequence ID" value="VEL31017.1"/>
    <property type="molecule type" value="Genomic_DNA"/>
</dbReference>
<proteinExistence type="predicted"/>
<name>A0A448X900_9PLAT</name>
<organism evidence="2 3">
    <name type="scientific">Protopolystoma xenopodis</name>
    <dbReference type="NCBI Taxonomy" id="117903"/>
    <lineage>
        <taxon>Eukaryota</taxon>
        <taxon>Metazoa</taxon>
        <taxon>Spiralia</taxon>
        <taxon>Lophotrochozoa</taxon>
        <taxon>Platyhelminthes</taxon>
        <taxon>Monogenea</taxon>
        <taxon>Polyopisthocotylea</taxon>
        <taxon>Polystomatidea</taxon>
        <taxon>Polystomatidae</taxon>
        <taxon>Protopolystoma</taxon>
    </lineage>
</organism>
<dbReference type="Proteomes" id="UP000784294">
    <property type="component" value="Unassembled WGS sequence"/>
</dbReference>
<evidence type="ECO:0000313" key="2">
    <source>
        <dbReference type="EMBL" id="VEL31017.1"/>
    </source>
</evidence>
<feature type="region of interest" description="Disordered" evidence="1">
    <location>
        <begin position="149"/>
        <end position="202"/>
    </location>
</feature>
<comment type="caution">
    <text evidence="2">The sequence shown here is derived from an EMBL/GenBank/DDBJ whole genome shotgun (WGS) entry which is preliminary data.</text>
</comment>
<evidence type="ECO:0000256" key="1">
    <source>
        <dbReference type="SAM" id="MobiDB-lite"/>
    </source>
</evidence>
<keyword evidence="3" id="KW-1185">Reference proteome</keyword>
<protein>
    <submittedName>
        <fullName evidence="2">Uncharacterized protein</fullName>
    </submittedName>
</protein>
<dbReference type="AlphaFoldDB" id="A0A448X900"/>
<reference evidence="2" key="1">
    <citation type="submission" date="2018-11" db="EMBL/GenBank/DDBJ databases">
        <authorList>
            <consortium name="Pathogen Informatics"/>
        </authorList>
    </citation>
    <scope>NUCLEOTIDE SEQUENCE</scope>
</reference>